<evidence type="ECO:0000256" key="1">
    <source>
        <dbReference type="SAM" id="MobiDB-lite"/>
    </source>
</evidence>
<evidence type="ECO:0000313" key="3">
    <source>
        <dbReference type="Proteomes" id="UP001189429"/>
    </source>
</evidence>
<feature type="compositionally biased region" description="Basic and acidic residues" evidence="1">
    <location>
        <begin position="972"/>
        <end position="988"/>
    </location>
</feature>
<sequence length="1005" mass="110769">MEQQISPEDQATFAYITTEAEKVAKQKADLQAKLRSQLFEQLPAGQRILNRFPNTQMGLPMLGCVQTIYREESNVTIPFFNAAGVFQLAARPTANPRKQYQTVEDDVESIEEHGYAPGVRGVPWAQRNPEAGGPYLMLSFDKLSQAIKIAYQRDTGMTNVKVQTTISRGLPNVDIFRPDAPLDALEFLVQYHNAFHSGSKTSWMEILIITTKAKANWCAVKITKGLTARDGKGAASTAAQCWEWVKDNFPGTYESENAWLKCCSLETTLNVTWGILQEMNTRIDNAVALTSLHGLSVVLKTLETSIDKEDLKIIFKEGAKFMVPTRPCATGATYCRDINWIFEKTNNAKIKWLQEPLGTLTAEVRWLDDLVDVWKMAVAERPEISLKKTPDVLKSYKRQLYSLGLKFAWEGQITLVGTTYKKWSVLKKALKTMVDLYLDNNMMQTDFACVAPQLADSTFLQEEGAITDAASTQKSFAEKLEATRQSLTEPKMNNKVALTGTLIQVLMNAKTDGDKFFTAYPLPAEFDYKLPIVDDAPIPDRSSVSSLDLDTICKSVVTKAFGCVPLSARLFTSHVKHMAMLKGPTDVIVPPQVKSMFPTAEVLSYYSIFRVWSLIKMTIHFHEESEIIKATSEQLKKHDAAELLTNIVQPYEVDVDIYAQGWTAVLKRLDVYLKSRGHGEGPASLTKEFVTMIEVGLAKEKKFAEQATTSKVDTAAEADAAADVKDPELQSRVSLRWPLHNIQNFIVGDSSKTTTELPQAGIPQYMLPALAGTRGGISSDDGSYEGFSIDPIGDATGKKAQLWYEPTVEQGTSLMFAGEVSAIPETTANRSSKICTIVIGGEATIPLCLNAGLYGTLGTTGTCVAPAWIARLLDAKEMKDVGGAAVDVKPIDVTYRIPPEILAHSPTQAEADIKVKCPTISPNKGTIGNAHVEVTRPAAPKPKRAAKRGRAEVPASVLEFIGSSSWFQHIGKNQEKEKDEGEGGDQKGKRSRQQPSNKDTQHLTK</sequence>
<keyword evidence="3" id="KW-1185">Reference proteome</keyword>
<proteinExistence type="predicted"/>
<reference evidence="2" key="1">
    <citation type="submission" date="2023-10" db="EMBL/GenBank/DDBJ databases">
        <authorList>
            <person name="Chen Y."/>
            <person name="Shah S."/>
            <person name="Dougan E. K."/>
            <person name="Thang M."/>
            <person name="Chan C."/>
        </authorList>
    </citation>
    <scope>NUCLEOTIDE SEQUENCE [LARGE SCALE GENOMIC DNA]</scope>
</reference>
<evidence type="ECO:0000313" key="2">
    <source>
        <dbReference type="EMBL" id="CAK0879154.1"/>
    </source>
</evidence>
<accession>A0ABN9VZM1</accession>
<feature type="region of interest" description="Disordered" evidence="1">
    <location>
        <begin position="968"/>
        <end position="1005"/>
    </location>
</feature>
<organism evidence="2 3">
    <name type="scientific">Prorocentrum cordatum</name>
    <dbReference type="NCBI Taxonomy" id="2364126"/>
    <lineage>
        <taxon>Eukaryota</taxon>
        <taxon>Sar</taxon>
        <taxon>Alveolata</taxon>
        <taxon>Dinophyceae</taxon>
        <taxon>Prorocentrales</taxon>
        <taxon>Prorocentraceae</taxon>
        <taxon>Prorocentrum</taxon>
    </lineage>
</organism>
<dbReference type="Proteomes" id="UP001189429">
    <property type="component" value="Unassembled WGS sequence"/>
</dbReference>
<protein>
    <submittedName>
        <fullName evidence="2">Uncharacterized protein</fullName>
    </submittedName>
</protein>
<comment type="caution">
    <text evidence="2">The sequence shown here is derived from an EMBL/GenBank/DDBJ whole genome shotgun (WGS) entry which is preliminary data.</text>
</comment>
<name>A0ABN9VZM1_9DINO</name>
<gene>
    <name evidence="2" type="ORF">PCOR1329_LOCUS62672</name>
</gene>
<dbReference type="EMBL" id="CAUYUJ010017926">
    <property type="protein sequence ID" value="CAK0879154.1"/>
    <property type="molecule type" value="Genomic_DNA"/>
</dbReference>